<proteinExistence type="inferred from homology"/>
<evidence type="ECO:0000256" key="1">
    <source>
        <dbReference type="ARBA" id="ARBA00009834"/>
    </source>
</evidence>
<keyword evidence="3" id="KW-1185">Reference proteome</keyword>
<evidence type="ECO:0000313" key="3">
    <source>
        <dbReference type="Proteomes" id="UP000660262"/>
    </source>
</evidence>
<dbReference type="InterPro" id="IPR040608">
    <property type="entry name" value="Snf8/Vps36"/>
</dbReference>
<name>A0A830H7L6_9CHLO</name>
<evidence type="ECO:0000313" key="2">
    <source>
        <dbReference type="EMBL" id="GHP02303.1"/>
    </source>
</evidence>
<dbReference type="OrthoDB" id="283883at2759"/>
<dbReference type="PANTHER" id="PTHR12806">
    <property type="entry name" value="EAP30 SUBUNIT OF ELL COMPLEX"/>
    <property type="match status" value="1"/>
</dbReference>
<comment type="caution">
    <text evidence="2">The sequence shown here is derived from an EMBL/GenBank/DDBJ whole genome shotgun (WGS) entry which is preliminary data.</text>
</comment>
<dbReference type="EMBL" id="BNJQ01000003">
    <property type="protein sequence ID" value="GHP02303.1"/>
    <property type="molecule type" value="Genomic_DNA"/>
</dbReference>
<dbReference type="AlphaFoldDB" id="A0A830H7L6"/>
<dbReference type="PANTHER" id="PTHR12806:SF0">
    <property type="entry name" value="VACUOLAR-SORTING PROTEIN SNF8"/>
    <property type="match status" value="1"/>
</dbReference>
<dbReference type="Proteomes" id="UP000660262">
    <property type="component" value="Unassembled WGS sequence"/>
</dbReference>
<organism evidence="2 3">
    <name type="scientific">Pycnococcus provasolii</name>
    <dbReference type="NCBI Taxonomy" id="41880"/>
    <lineage>
        <taxon>Eukaryota</taxon>
        <taxon>Viridiplantae</taxon>
        <taxon>Chlorophyta</taxon>
        <taxon>Pseudoscourfieldiophyceae</taxon>
        <taxon>Pseudoscourfieldiales</taxon>
        <taxon>Pycnococcaceae</taxon>
        <taxon>Pycnococcus</taxon>
    </lineage>
</organism>
<dbReference type="Gene3D" id="6.10.140.180">
    <property type="match status" value="1"/>
</dbReference>
<dbReference type="InterPro" id="IPR036388">
    <property type="entry name" value="WH-like_DNA-bd_sf"/>
</dbReference>
<protein>
    <submittedName>
        <fullName evidence="2">Vacuolar protein sorting-associated protein SNF8</fullName>
    </submittedName>
</protein>
<sequence>MRRRPGISGLQRQQAQREAFSDLGSVAASARQLAMEEQLQSFQSQLAQFALKHRADINSQPAFRASFHKMCRDIGVDPLASNKGFWSEALGLGEFYFDLGVQVAEACMASRLETGGLIPLDVLVRRVNKRRGTAVSGEVSIDDVKQAIGSLGKLGSTFKLEMVSGKYLVRSVPGELSPDAAAAIDVAAQDPDGAISEDSLAQRFGGGVGGLVRAREALESFMRDGMAWVDGQREPGKYWYYLPASSEKWSEVL</sequence>
<comment type="similarity">
    <text evidence="1">Belongs to the SNF8 family.</text>
</comment>
<dbReference type="Pfam" id="PF04157">
    <property type="entry name" value="EAP30"/>
    <property type="match status" value="1"/>
</dbReference>
<dbReference type="InterPro" id="IPR016689">
    <property type="entry name" value="ESCRT-2_cplx_Snf8"/>
</dbReference>
<accession>A0A830H7L6</accession>
<dbReference type="InterPro" id="IPR036390">
    <property type="entry name" value="WH_DNA-bd_sf"/>
</dbReference>
<gene>
    <name evidence="2" type="ORF">PPROV_000106000</name>
</gene>
<dbReference type="SUPFAM" id="SSF46785">
    <property type="entry name" value="Winged helix' DNA-binding domain"/>
    <property type="match status" value="1"/>
</dbReference>
<dbReference type="GO" id="GO:0043328">
    <property type="term" value="P:protein transport to vacuole involved in ubiquitin-dependent protein catabolic process via the multivesicular body sorting pathway"/>
    <property type="evidence" value="ECO:0007669"/>
    <property type="project" value="TreeGrafter"/>
</dbReference>
<dbReference type="Gene3D" id="1.10.10.10">
    <property type="entry name" value="Winged helix-like DNA-binding domain superfamily/Winged helix DNA-binding domain"/>
    <property type="match status" value="2"/>
</dbReference>
<dbReference type="GO" id="GO:0000814">
    <property type="term" value="C:ESCRT II complex"/>
    <property type="evidence" value="ECO:0007669"/>
    <property type="project" value="InterPro"/>
</dbReference>
<reference evidence="2" key="1">
    <citation type="submission" date="2020-10" db="EMBL/GenBank/DDBJ databases">
        <title>Unveiling of a novel bifunctional photoreceptor, Dualchrome1, isolated from a cosmopolitan green alga.</title>
        <authorList>
            <person name="Suzuki S."/>
            <person name="Kawachi M."/>
        </authorList>
    </citation>
    <scope>NUCLEOTIDE SEQUENCE</scope>
    <source>
        <strain evidence="2">NIES 2893</strain>
    </source>
</reference>